<dbReference type="Gene3D" id="3.40.50.720">
    <property type="entry name" value="NAD(P)-binding Rossmann-like Domain"/>
    <property type="match status" value="1"/>
</dbReference>
<dbReference type="Gene3D" id="3.50.50.60">
    <property type="entry name" value="FAD/NAD(P)-binding domain"/>
    <property type="match status" value="1"/>
</dbReference>
<dbReference type="GO" id="GO:0004324">
    <property type="term" value="F:ferredoxin-NADP+ reductase activity"/>
    <property type="evidence" value="ECO:0007669"/>
    <property type="project" value="UniProtKB-EC"/>
</dbReference>
<dbReference type="PANTHER" id="PTHR48467:SF1">
    <property type="entry name" value="GLUTAMATE SYNTHASE 1 [NADH], CHLOROPLASTIC-LIKE"/>
    <property type="match status" value="1"/>
</dbReference>
<accession>A0A7I9WG79</accession>
<dbReference type="EC" id="1.18.1.2" evidence="2"/>
<dbReference type="InterPro" id="IPR055275">
    <property type="entry name" value="Ferredox_Rdtase"/>
</dbReference>
<evidence type="ECO:0000256" key="2">
    <source>
        <dbReference type="ARBA" id="ARBA00013223"/>
    </source>
</evidence>
<evidence type="ECO:0000256" key="3">
    <source>
        <dbReference type="ARBA" id="ARBA00022630"/>
    </source>
</evidence>
<dbReference type="RefSeq" id="WP_193488266.1">
    <property type="nucleotide sequence ID" value="NZ_BAAAMC010000009.1"/>
</dbReference>
<dbReference type="EMBL" id="BLKT01000003">
    <property type="protein sequence ID" value="GFG56745.1"/>
    <property type="molecule type" value="Genomic_DNA"/>
</dbReference>
<name>A0A7I9WG79_9MYCO</name>
<comment type="cofactor">
    <cofactor evidence="1">
        <name>FAD</name>
        <dbReference type="ChEBI" id="CHEBI:57692"/>
    </cofactor>
</comment>
<dbReference type="InterPro" id="IPR023753">
    <property type="entry name" value="FAD/NAD-binding_dom"/>
</dbReference>
<dbReference type="InterPro" id="IPR036188">
    <property type="entry name" value="FAD/NAD-bd_sf"/>
</dbReference>
<evidence type="ECO:0000313" key="10">
    <source>
        <dbReference type="Proteomes" id="UP000465241"/>
    </source>
</evidence>
<evidence type="ECO:0000256" key="5">
    <source>
        <dbReference type="ARBA" id="ARBA00022857"/>
    </source>
</evidence>
<evidence type="ECO:0000313" key="9">
    <source>
        <dbReference type="EMBL" id="GFG56745.1"/>
    </source>
</evidence>
<comment type="caution">
    <text evidence="9">The sequence shown here is derived from an EMBL/GenBank/DDBJ whole genome shotgun (WGS) entry which is preliminary data.</text>
</comment>
<keyword evidence="4" id="KW-0274">FAD</keyword>
<gene>
    <name evidence="9" type="ORF">MMUR_08810</name>
</gene>
<evidence type="ECO:0000256" key="4">
    <source>
        <dbReference type="ARBA" id="ARBA00022827"/>
    </source>
</evidence>
<feature type="domain" description="FAD/NAD(P)-binding" evidence="8">
    <location>
        <begin position="17"/>
        <end position="177"/>
    </location>
</feature>
<dbReference type="SUPFAM" id="SSF51971">
    <property type="entry name" value="Nucleotide-binding domain"/>
    <property type="match status" value="1"/>
</dbReference>
<proteinExistence type="predicted"/>
<comment type="catalytic activity">
    <reaction evidence="7">
        <text>2 reduced [2Fe-2S]-[ferredoxin] + NADP(+) + H(+) = 2 oxidized [2Fe-2S]-[ferredoxin] + NADPH</text>
        <dbReference type="Rhea" id="RHEA:20125"/>
        <dbReference type="Rhea" id="RHEA-COMP:10000"/>
        <dbReference type="Rhea" id="RHEA-COMP:10001"/>
        <dbReference type="ChEBI" id="CHEBI:15378"/>
        <dbReference type="ChEBI" id="CHEBI:33737"/>
        <dbReference type="ChEBI" id="CHEBI:33738"/>
        <dbReference type="ChEBI" id="CHEBI:57783"/>
        <dbReference type="ChEBI" id="CHEBI:58349"/>
        <dbReference type="EC" id="1.18.1.2"/>
    </reaction>
</comment>
<keyword evidence="3" id="KW-0285">Flavoprotein</keyword>
<evidence type="ECO:0000256" key="1">
    <source>
        <dbReference type="ARBA" id="ARBA00001974"/>
    </source>
</evidence>
<evidence type="ECO:0000256" key="7">
    <source>
        <dbReference type="ARBA" id="ARBA00047776"/>
    </source>
</evidence>
<dbReference type="AlphaFoldDB" id="A0A7I9WG79"/>
<evidence type="ECO:0000259" key="8">
    <source>
        <dbReference type="Pfam" id="PF07992"/>
    </source>
</evidence>
<sequence>MSDEDGAAAPTCAGGPSIAVIGSGPSGCYVAQFLGKQWPNADITIFERLPTPYGLIRYGVAPDHQGSKAVTKQFDRLFTTGGVRFAGNVTVGRDVEFERITELFDIVVLATGLPADRELGVPRPADAPVIGAGGLLRALNGHPHAIALHGASARGGLGRRLVVVGMGNVAIDVVRLLSKEASGLVGSDIDDQVRQLLLPESPASIEVLSRSSAGQAKCDVSMLREVLSMPNIAATATGLTPHDDGPIAEMLRSASTESPETTDGAETRTRVAFHFRLSPERIEGTAGGGSRVHAVSEDGSRHVDLVADTIVTAIGFTHGCEADPCCPTTTWSGAHVYRVGWLSRGSVGTVADNRKQARAVADVIIDDVNAGRVSVGRPGFRALGPSMHARVVSFAQWRRIEEFELSSAPPDRCRRKITDVDHMLAVAGYP</sequence>
<dbReference type="Pfam" id="PF07992">
    <property type="entry name" value="Pyr_redox_2"/>
    <property type="match status" value="1"/>
</dbReference>
<keyword evidence="6" id="KW-0560">Oxidoreductase</keyword>
<keyword evidence="5" id="KW-0521">NADP</keyword>
<reference evidence="9 10" key="1">
    <citation type="journal article" date="2019" name="Emerg. Microbes Infect.">
        <title>Comprehensive subspecies identification of 175 nontuberculous mycobacteria species based on 7547 genomic profiles.</title>
        <authorList>
            <person name="Matsumoto Y."/>
            <person name="Kinjo T."/>
            <person name="Motooka D."/>
            <person name="Nabeya D."/>
            <person name="Jung N."/>
            <person name="Uechi K."/>
            <person name="Horii T."/>
            <person name="Iida T."/>
            <person name="Fujita J."/>
            <person name="Nakamura S."/>
        </authorList>
    </citation>
    <scope>NUCLEOTIDE SEQUENCE [LARGE SCALE GENOMIC DNA]</scope>
    <source>
        <strain evidence="9 10">JCM 13392</strain>
    </source>
</reference>
<protein>
    <recommendedName>
        <fullName evidence="2">ferredoxin--NADP(+) reductase</fullName>
        <ecNumber evidence="2">1.18.1.2</ecNumber>
    </recommendedName>
</protein>
<organism evidence="9 10">
    <name type="scientific">Mycolicibacterium murale</name>
    <dbReference type="NCBI Taxonomy" id="182220"/>
    <lineage>
        <taxon>Bacteria</taxon>
        <taxon>Bacillati</taxon>
        <taxon>Actinomycetota</taxon>
        <taxon>Actinomycetes</taxon>
        <taxon>Mycobacteriales</taxon>
        <taxon>Mycobacteriaceae</taxon>
        <taxon>Mycolicibacterium</taxon>
    </lineage>
</organism>
<evidence type="ECO:0000256" key="6">
    <source>
        <dbReference type="ARBA" id="ARBA00023002"/>
    </source>
</evidence>
<dbReference type="PRINTS" id="PR00419">
    <property type="entry name" value="ADXRDTASE"/>
</dbReference>
<dbReference type="Proteomes" id="UP000465241">
    <property type="component" value="Unassembled WGS sequence"/>
</dbReference>
<dbReference type="PANTHER" id="PTHR48467">
    <property type="entry name" value="GLUTAMATE SYNTHASE 1 [NADH], CHLOROPLASTIC-LIKE"/>
    <property type="match status" value="1"/>
</dbReference>
<keyword evidence="10" id="KW-1185">Reference proteome</keyword>